<feature type="transmembrane region" description="Helical" evidence="1">
    <location>
        <begin position="82"/>
        <end position="101"/>
    </location>
</feature>
<evidence type="ECO:0000313" key="2">
    <source>
        <dbReference type="EMBL" id="MXR20473.1"/>
    </source>
</evidence>
<keyword evidence="1" id="KW-0472">Membrane</keyword>
<protein>
    <submittedName>
        <fullName evidence="2">Uncharacterized protein</fullName>
    </submittedName>
</protein>
<feature type="transmembrane region" description="Helical" evidence="1">
    <location>
        <begin position="137"/>
        <end position="162"/>
    </location>
</feature>
<keyword evidence="1" id="KW-1133">Transmembrane helix</keyword>
<organism evidence="2 3">
    <name type="scientific">Halobacterium bonnevillei</name>
    <dbReference type="NCBI Taxonomy" id="2692200"/>
    <lineage>
        <taxon>Archaea</taxon>
        <taxon>Methanobacteriati</taxon>
        <taxon>Methanobacteriota</taxon>
        <taxon>Stenosarchaea group</taxon>
        <taxon>Halobacteria</taxon>
        <taxon>Halobacteriales</taxon>
        <taxon>Halobacteriaceae</taxon>
        <taxon>Halobacterium</taxon>
    </lineage>
</organism>
<dbReference type="RefSeq" id="WP_159526021.1">
    <property type="nucleotide sequence ID" value="NZ_WUUU01000045.1"/>
</dbReference>
<evidence type="ECO:0000313" key="3">
    <source>
        <dbReference type="Proteomes" id="UP000471521"/>
    </source>
</evidence>
<dbReference type="OrthoDB" id="253471at2157"/>
<proteinExistence type="predicted"/>
<dbReference type="AlphaFoldDB" id="A0A6B0SLS8"/>
<feature type="transmembrane region" description="Helical" evidence="1">
    <location>
        <begin position="204"/>
        <end position="225"/>
    </location>
</feature>
<sequence length="230" mass="23681">MTRSQPSRPLAAVSDRVSGASVALLVAVVLAELALVVGYLGATAAEATSVRYLLYPFVWINVAVAAVFATKPPDAGPWLRRGVLVVAGGYLLVLAYFGGVLELTHLGHSHSHGGASGLTVFTSLPPGWGPTVVYDHALFSLTLVPYQFVGYLALAYLVYAALLDTASAAFSGAVGLLSCVSCSWPVLASLLAGVLGGSAVASTVYSFSVDLSTAAFVLAVVLLVWRPGAR</sequence>
<keyword evidence="1" id="KW-0812">Transmembrane</keyword>
<evidence type="ECO:0000256" key="1">
    <source>
        <dbReference type="SAM" id="Phobius"/>
    </source>
</evidence>
<dbReference type="InterPro" id="IPR055968">
    <property type="entry name" value="DUF7546"/>
</dbReference>
<name>A0A6B0SLS8_9EURY</name>
<dbReference type="EMBL" id="WUUU01000045">
    <property type="protein sequence ID" value="MXR20473.1"/>
    <property type="molecule type" value="Genomic_DNA"/>
</dbReference>
<feature type="transmembrane region" description="Helical" evidence="1">
    <location>
        <begin position="21"/>
        <end position="40"/>
    </location>
</feature>
<feature type="transmembrane region" description="Helical" evidence="1">
    <location>
        <begin position="52"/>
        <end position="70"/>
    </location>
</feature>
<feature type="transmembrane region" description="Helical" evidence="1">
    <location>
        <begin position="169"/>
        <end position="192"/>
    </location>
</feature>
<dbReference type="Pfam" id="PF24412">
    <property type="entry name" value="DUF7546"/>
    <property type="match status" value="1"/>
</dbReference>
<gene>
    <name evidence="2" type="ORF">GRX66_07590</name>
</gene>
<reference evidence="2 3" key="1">
    <citation type="submission" date="2019-12" db="EMBL/GenBank/DDBJ databases">
        <title>Isolation and characterization of three novel carbon monoxide-oxidizing members of Halobacteria from salione crusts and soils.</title>
        <authorList>
            <person name="Myers M.R."/>
            <person name="King G.M."/>
        </authorList>
    </citation>
    <scope>NUCLEOTIDE SEQUENCE [LARGE SCALE GENOMIC DNA]</scope>
    <source>
        <strain evidence="2 3">PCN9</strain>
    </source>
</reference>
<accession>A0A6B0SLS8</accession>
<keyword evidence="3" id="KW-1185">Reference proteome</keyword>
<comment type="caution">
    <text evidence="2">The sequence shown here is derived from an EMBL/GenBank/DDBJ whole genome shotgun (WGS) entry which is preliminary data.</text>
</comment>
<dbReference type="Proteomes" id="UP000471521">
    <property type="component" value="Unassembled WGS sequence"/>
</dbReference>